<organism evidence="1 2">
    <name type="scientific">Fusobacterium vincentii 4_1_13</name>
    <dbReference type="NCBI Taxonomy" id="469606"/>
    <lineage>
        <taxon>Bacteria</taxon>
        <taxon>Fusobacteriati</taxon>
        <taxon>Fusobacteriota</taxon>
        <taxon>Fusobacteriia</taxon>
        <taxon>Fusobacteriales</taxon>
        <taxon>Fusobacteriaceae</taxon>
        <taxon>Fusobacterium</taxon>
    </lineage>
</organism>
<proteinExistence type="predicted"/>
<evidence type="ECO:0008006" key="3">
    <source>
        <dbReference type="Google" id="ProtNLM"/>
    </source>
</evidence>
<accession>A0A0M1VT73</accession>
<comment type="caution">
    <text evidence="1">The sequence shown here is derived from an EMBL/GenBank/DDBJ whole genome shotgun (WGS) entry which is preliminary data.</text>
</comment>
<dbReference type="eggNOG" id="COG0470">
    <property type="taxonomic scope" value="Bacteria"/>
</dbReference>
<reference evidence="1 2" key="1">
    <citation type="submission" date="2011-10" db="EMBL/GenBank/DDBJ databases">
        <title>The Genome Sequence of Fusobacterium sp. 4_1_13.</title>
        <authorList>
            <consortium name="The Broad Institute Genome Sequencing Platform"/>
            <person name="Earl A."/>
            <person name="Ward D."/>
            <person name="Feldgarden M."/>
            <person name="Gevers D."/>
            <person name="Strauss J."/>
            <person name="Ambrose C."/>
            <person name="Allen-Vercoe E."/>
            <person name="Young S.K."/>
            <person name="Zeng Q."/>
            <person name="Gargeya S."/>
            <person name="Fitzgerald M."/>
            <person name="Haas B."/>
            <person name="Abouelleil A."/>
            <person name="Alvarado L."/>
            <person name="Arachchi H.M."/>
            <person name="Berlin A."/>
            <person name="Brown A."/>
            <person name="Chapman S.B."/>
            <person name="Chen Z."/>
            <person name="Dunbar C."/>
            <person name="Freedman E."/>
            <person name="Gearin G."/>
            <person name="Goldberg J."/>
            <person name="Griggs A."/>
            <person name="Gujja S."/>
            <person name="Heiman D."/>
            <person name="Howarth C."/>
            <person name="Larson L."/>
            <person name="Lui A."/>
            <person name="MacDonald P.J."/>
            <person name="Montmayeur A."/>
            <person name="Murphy C."/>
            <person name="Neiman D."/>
            <person name="Pearson M."/>
            <person name="Priest M."/>
            <person name="Roberts A."/>
            <person name="Saif S."/>
            <person name="Shea T."/>
            <person name="Shenoy N."/>
            <person name="Sisk P."/>
            <person name="Stolte C."/>
            <person name="Sykes S."/>
            <person name="Wortman J."/>
            <person name="Nusbaum C."/>
            <person name="Birren B."/>
        </authorList>
    </citation>
    <scope>NUCLEOTIDE SEQUENCE [LARGE SCALE GENOMIC DNA]</scope>
    <source>
        <strain evidence="1 2">4_1_13</strain>
    </source>
</reference>
<dbReference type="RefSeq" id="WP_032843552.1">
    <property type="nucleotide sequence ID" value="NZ_KQ235735.1"/>
</dbReference>
<dbReference type="EMBL" id="ACDE02000013">
    <property type="protein sequence ID" value="EEO39759.2"/>
    <property type="molecule type" value="Genomic_DNA"/>
</dbReference>
<evidence type="ECO:0000313" key="1">
    <source>
        <dbReference type="EMBL" id="EEO39759.2"/>
    </source>
</evidence>
<dbReference type="Proteomes" id="UP000004925">
    <property type="component" value="Unassembled WGS sequence"/>
</dbReference>
<sequence length="122" mass="14571">MQNLINWNDFQYKNSGKETIAFEKMTYFLFCNELKIKIGIFRNKNQKGIETDPVKKNEKYYGFQSKYYTNSIKENKNDIIDSIKIAKQRNANLNIMYIYINLEFSESSKVGKKIQNIKMRLN</sequence>
<name>A0A0M1VT73_FUSVC</name>
<protein>
    <recommendedName>
        <fullName evidence="3">Restriction endonuclease type IV Mrr domain-containing protein</fullName>
    </recommendedName>
</protein>
<dbReference type="AlphaFoldDB" id="A0A0M1VT73"/>
<evidence type="ECO:0000313" key="2">
    <source>
        <dbReference type="Proteomes" id="UP000004925"/>
    </source>
</evidence>
<gene>
    <name evidence="1" type="ORF">FSCG_00472</name>
</gene>